<keyword evidence="10" id="KW-0804">Transcription</keyword>
<reference evidence="19" key="1">
    <citation type="submission" date="2023-08" db="EMBL/GenBank/DDBJ databases">
        <authorList>
            <person name="Alioto T."/>
            <person name="Alioto T."/>
            <person name="Gomez Garrido J."/>
        </authorList>
    </citation>
    <scope>NUCLEOTIDE SEQUENCE</scope>
</reference>
<evidence type="ECO:0000256" key="9">
    <source>
        <dbReference type="ARBA" id="ARBA00023159"/>
    </source>
</evidence>
<evidence type="ECO:0000256" key="1">
    <source>
        <dbReference type="ARBA" id="ARBA00004204"/>
    </source>
</evidence>
<evidence type="ECO:0000313" key="20">
    <source>
        <dbReference type="Proteomes" id="UP001178508"/>
    </source>
</evidence>
<dbReference type="GO" id="GO:0030017">
    <property type="term" value="C:sarcomere"/>
    <property type="evidence" value="ECO:0007669"/>
    <property type="project" value="UniProtKB-SubCell"/>
</dbReference>
<dbReference type="PANTHER" id="PTHR22739:SF20">
    <property type="entry name" value="ACTIN-BINDING RHO-ACTIVATING PROTEIN"/>
    <property type="match status" value="1"/>
</dbReference>
<feature type="region of interest" description="Disordered" evidence="17">
    <location>
        <begin position="167"/>
        <end position="247"/>
    </location>
</feature>
<accession>A0AAV1HFP8</accession>
<evidence type="ECO:0000256" key="17">
    <source>
        <dbReference type="SAM" id="MobiDB-lite"/>
    </source>
</evidence>
<organism evidence="19 20">
    <name type="scientific">Xyrichtys novacula</name>
    <name type="common">Pearly razorfish</name>
    <name type="synonym">Hemipteronotus novacula</name>
    <dbReference type="NCBI Taxonomy" id="13765"/>
    <lineage>
        <taxon>Eukaryota</taxon>
        <taxon>Metazoa</taxon>
        <taxon>Chordata</taxon>
        <taxon>Craniata</taxon>
        <taxon>Vertebrata</taxon>
        <taxon>Euteleostomi</taxon>
        <taxon>Actinopterygii</taxon>
        <taxon>Neopterygii</taxon>
        <taxon>Teleostei</taxon>
        <taxon>Neoteleostei</taxon>
        <taxon>Acanthomorphata</taxon>
        <taxon>Eupercaria</taxon>
        <taxon>Labriformes</taxon>
        <taxon>Labridae</taxon>
        <taxon>Xyrichtys</taxon>
    </lineage>
</organism>
<dbReference type="EMBL" id="OY660884">
    <property type="protein sequence ID" value="CAJ1083207.1"/>
    <property type="molecule type" value="Genomic_DNA"/>
</dbReference>
<keyword evidence="20" id="KW-1185">Reference proteome</keyword>
<dbReference type="GO" id="GO:0015031">
    <property type="term" value="P:protein transport"/>
    <property type="evidence" value="ECO:0007669"/>
    <property type="project" value="UniProtKB-KW"/>
</dbReference>
<feature type="compositionally biased region" description="Low complexity" evidence="17">
    <location>
        <begin position="76"/>
        <end position="87"/>
    </location>
</feature>
<comment type="subcellular location">
    <subcellularLocation>
        <location evidence="2">Cytoplasm</location>
        <location evidence="2">Cytoskeleton</location>
    </subcellularLocation>
    <subcellularLocation>
        <location evidence="1">Cytoplasm</location>
        <location evidence="1">Myofibril</location>
        <location evidence="1">Sarcomere</location>
    </subcellularLocation>
</comment>
<keyword evidence="4" id="KW-0963">Cytoplasm</keyword>
<feature type="compositionally biased region" description="Polar residues" evidence="17">
    <location>
        <begin position="183"/>
        <end position="192"/>
    </location>
</feature>
<dbReference type="InterPro" id="IPR027817">
    <property type="entry name" value="Costars_dom"/>
</dbReference>
<feature type="domain" description="Costars" evidence="18">
    <location>
        <begin position="337"/>
        <end position="413"/>
    </location>
</feature>
<dbReference type="InterPro" id="IPR026111">
    <property type="entry name" value="Abra"/>
</dbReference>
<keyword evidence="9" id="KW-0010">Activator</keyword>
<dbReference type="Gene3D" id="1.10.10.1540">
    <property type="entry name" value="Costar domain"/>
    <property type="match status" value="1"/>
</dbReference>
<dbReference type="GO" id="GO:0003779">
    <property type="term" value="F:actin binding"/>
    <property type="evidence" value="ECO:0007669"/>
    <property type="project" value="UniProtKB-KW"/>
</dbReference>
<evidence type="ECO:0000256" key="5">
    <source>
        <dbReference type="ARBA" id="ARBA00022553"/>
    </source>
</evidence>
<feature type="region of interest" description="Disordered" evidence="17">
    <location>
        <begin position="41"/>
        <end position="95"/>
    </location>
</feature>
<evidence type="ECO:0000256" key="10">
    <source>
        <dbReference type="ARBA" id="ARBA00023163"/>
    </source>
</evidence>
<dbReference type="FunFam" id="1.10.10.1540:FF:000001">
    <property type="entry name" value="Actin-binding Rho-activating protein a"/>
    <property type="match status" value="1"/>
</dbReference>
<name>A0AAV1HFP8_XYRNO</name>
<evidence type="ECO:0000256" key="14">
    <source>
        <dbReference type="ARBA" id="ARBA00063019"/>
    </source>
</evidence>
<dbReference type="Proteomes" id="UP001178508">
    <property type="component" value="Chromosome 21"/>
</dbReference>
<gene>
    <name evidence="19" type="ORF">XNOV1_A003320</name>
</gene>
<evidence type="ECO:0000256" key="6">
    <source>
        <dbReference type="ARBA" id="ARBA00022927"/>
    </source>
</evidence>
<dbReference type="InterPro" id="IPR038095">
    <property type="entry name" value="Costars_sf"/>
</dbReference>
<keyword evidence="6" id="KW-0653">Protein transport</keyword>
<evidence type="ECO:0000256" key="8">
    <source>
        <dbReference type="ARBA" id="ARBA00023015"/>
    </source>
</evidence>
<keyword evidence="12" id="KW-0206">Cytoskeleton</keyword>
<evidence type="ECO:0000256" key="7">
    <source>
        <dbReference type="ARBA" id="ARBA00023010"/>
    </source>
</evidence>
<dbReference type="GO" id="GO:0005856">
    <property type="term" value="C:cytoskeleton"/>
    <property type="evidence" value="ECO:0007669"/>
    <property type="project" value="UniProtKB-SubCell"/>
</dbReference>
<keyword evidence="7" id="KW-0811">Translocation</keyword>
<evidence type="ECO:0000256" key="3">
    <source>
        <dbReference type="ARBA" id="ARBA00022448"/>
    </source>
</evidence>
<dbReference type="GO" id="GO:0035025">
    <property type="term" value="P:positive regulation of Rho protein signal transduction"/>
    <property type="evidence" value="ECO:0007669"/>
    <property type="project" value="InterPro"/>
</dbReference>
<keyword evidence="5" id="KW-0597">Phosphoprotein</keyword>
<evidence type="ECO:0000256" key="13">
    <source>
        <dbReference type="ARBA" id="ARBA00059783"/>
    </source>
</evidence>
<evidence type="ECO:0000313" key="19">
    <source>
        <dbReference type="EMBL" id="CAJ1083207.1"/>
    </source>
</evidence>
<dbReference type="SMART" id="SM01283">
    <property type="entry name" value="Costars"/>
    <property type="match status" value="1"/>
</dbReference>
<evidence type="ECO:0000256" key="12">
    <source>
        <dbReference type="ARBA" id="ARBA00023212"/>
    </source>
</evidence>
<evidence type="ECO:0000259" key="18">
    <source>
        <dbReference type="SMART" id="SM01283"/>
    </source>
</evidence>
<evidence type="ECO:0000256" key="16">
    <source>
        <dbReference type="ARBA" id="ARBA00076363"/>
    </source>
</evidence>
<comment type="subunit">
    <text evidence="14">Binds F-actin and ABLIM1, ABLIM2 and ABLIM3. Interaction with ABLIM2 and ABLIM3 enhances activity.</text>
</comment>
<evidence type="ECO:0000256" key="11">
    <source>
        <dbReference type="ARBA" id="ARBA00023203"/>
    </source>
</evidence>
<sequence length="414" mass="46513">MSGKQSGQGSQRKPSTNKNIKKLRTISAVCSLTSSWQQWVTENEKKQASEPSGWCPSSLEELTPAPRKTWVPKKPPQTQTQPTETPQNHVIDSGEAQKILGPDAKIQEEPKTVECKDSTDQDVAPRIKVKQVVKTVTSGVQEKGAGIGLLTEKIKKETLPSDEEIDRLLKKKSSPTRRRKCSNMVSSLTKSWKQVEKDQKTGGQGENLHPEAEAEEADQVEAETQRTSILKEDAEEESESAESAVKIKRPSAPLFKKEAEDANKINALSKKHSAVGNLKSRWQSWASEHTINQKLNPFSEYFDYDYSMSLRLQKGQEGYGRPKEGTQTAERAKRAEQHIHREIADMCYVIRTMADRDPDGKTRVTFGQLFDRYVRISDKVVGILMRARKHGKVAFEGEMLWQGQDDGVIITLLV</sequence>
<keyword evidence="11" id="KW-0009">Actin-binding</keyword>
<dbReference type="Pfam" id="PF14705">
    <property type="entry name" value="Costars"/>
    <property type="match status" value="1"/>
</dbReference>
<protein>
    <recommendedName>
        <fullName evidence="15">Actin-binding Rho-activating protein</fullName>
    </recommendedName>
    <alternativeName>
        <fullName evidence="16">Striated muscle activator of Rho-dependent signaling</fullName>
    </alternativeName>
</protein>
<feature type="compositionally biased region" description="Polar residues" evidence="17">
    <location>
        <begin position="1"/>
        <end position="18"/>
    </location>
</feature>
<comment type="function">
    <text evidence="13">Acts as an activator of serum response factor (SRF)-dependent transcription possibly by inducing nuclear translocation of MKL1 or MKL2 and through a mechanism requiring Rho-actin signaling.</text>
</comment>
<evidence type="ECO:0000256" key="15">
    <source>
        <dbReference type="ARBA" id="ARBA00073502"/>
    </source>
</evidence>
<proteinExistence type="predicted"/>
<evidence type="ECO:0000256" key="2">
    <source>
        <dbReference type="ARBA" id="ARBA00004245"/>
    </source>
</evidence>
<dbReference type="GO" id="GO:0045944">
    <property type="term" value="P:positive regulation of transcription by RNA polymerase II"/>
    <property type="evidence" value="ECO:0007669"/>
    <property type="project" value="TreeGrafter"/>
</dbReference>
<dbReference type="AlphaFoldDB" id="A0AAV1HFP8"/>
<feature type="region of interest" description="Disordered" evidence="17">
    <location>
        <begin position="1"/>
        <end position="23"/>
    </location>
</feature>
<dbReference type="PANTHER" id="PTHR22739">
    <property type="entry name" value="STRIATED MUSCLE ACTIVATOR OF RHO-DEPENDENT SIGNALING-RELATED"/>
    <property type="match status" value="1"/>
</dbReference>
<keyword evidence="8" id="KW-0805">Transcription regulation</keyword>
<feature type="compositionally biased region" description="Basic residues" evidence="17">
    <location>
        <begin position="169"/>
        <end position="181"/>
    </location>
</feature>
<keyword evidence="3" id="KW-0813">Transport</keyword>
<evidence type="ECO:0000256" key="4">
    <source>
        <dbReference type="ARBA" id="ARBA00022490"/>
    </source>
</evidence>